<evidence type="ECO:0000313" key="2">
    <source>
        <dbReference type="EMBL" id="KAK0613191.1"/>
    </source>
</evidence>
<dbReference type="AlphaFoldDB" id="A0AA39TQD5"/>
<proteinExistence type="predicted"/>
<accession>A0AA39TQD5</accession>
<comment type="caution">
    <text evidence="2">The sequence shown here is derived from an EMBL/GenBank/DDBJ whole genome shotgun (WGS) entry which is preliminary data.</text>
</comment>
<feature type="compositionally biased region" description="Polar residues" evidence="1">
    <location>
        <begin position="88"/>
        <end position="102"/>
    </location>
</feature>
<sequence length="745" mass="81676">MESRSEPRGDSTSAPVASLLASIETMENPDVNFVLGVLKRAAHRLDVQAASASARSAQLDQKATDLETKSSELRLREQLLGKHPATPKSDSSSPAPKNTNITRQCVVDQKNIRASFLAAEDSIIVRFQTLHHAVDTSFTLVSKEIYNAFDRVKHIVYALKQQQADPNARGQDSFHWDGTTSQAGAVEFAESNVRKHIDTTKERLAATIDETEETIARDVNKLRTEITQQTAHFVDVDPASAAEVKDIHNAVTKLSDKTDSGFEILNAELIKLRQPLSVIRGDLLQQVAASKAECARLQARLERMHRSTEQGFLKVAVKAFGSDVAFLGEALPADWEKAATFPLDEIELSSPLPKYEAYCSEQARRVLEERNAAASAALDQSMAALIDDIATFGPGDDKTDETNLDRTTSNTNTINKAFAWEPPASDGDSVTGCSLPELRPSSSPLRLTIINQELRCIDELLATPQIPVEGWLAVSAGLTPLREEGEEADEHRDEKCVVRSQDSSISIIEKRAIRNMSSPSTAESRKAAVTDWLKRPTLEGGLGPTSLEAVAKQIEQTKRDTFDWLFGDCIQPEKVSIDILDLLVCRELFFLCGNHEAFPRCDDLVTAFTKVGGARGMPVDEQKKWRPRSDMKLLFGFNLKNTISASCMKTIESLDVTPISGEIVAQDVFTADAPTNLDSDSDFDRTLRSLAPTPASTDSDDEGRVIVISKNNEQLLSPALIVDDESSNQAALVTALTTKMKTLDK</sequence>
<evidence type="ECO:0000256" key="1">
    <source>
        <dbReference type="SAM" id="MobiDB-lite"/>
    </source>
</evidence>
<keyword evidence="3" id="KW-1185">Reference proteome</keyword>
<dbReference type="Proteomes" id="UP001175000">
    <property type="component" value="Unassembled WGS sequence"/>
</dbReference>
<feature type="compositionally biased region" description="Basic and acidic residues" evidence="1">
    <location>
        <begin position="62"/>
        <end position="71"/>
    </location>
</feature>
<feature type="region of interest" description="Disordered" evidence="1">
    <location>
        <begin position="81"/>
        <end position="102"/>
    </location>
</feature>
<gene>
    <name evidence="2" type="ORF">B0T14DRAFT_605778</name>
</gene>
<feature type="region of interest" description="Disordered" evidence="1">
    <location>
        <begin position="52"/>
        <end position="71"/>
    </location>
</feature>
<reference evidence="2" key="1">
    <citation type="submission" date="2023-06" db="EMBL/GenBank/DDBJ databases">
        <title>Genome-scale phylogeny and comparative genomics of the fungal order Sordariales.</title>
        <authorList>
            <consortium name="Lawrence Berkeley National Laboratory"/>
            <person name="Hensen N."/>
            <person name="Bonometti L."/>
            <person name="Westerberg I."/>
            <person name="Brannstrom I.O."/>
            <person name="Guillou S."/>
            <person name="Cros-Aarteil S."/>
            <person name="Calhoun S."/>
            <person name="Haridas S."/>
            <person name="Kuo A."/>
            <person name="Mondo S."/>
            <person name="Pangilinan J."/>
            <person name="Riley R."/>
            <person name="Labutti K."/>
            <person name="Andreopoulos B."/>
            <person name="Lipzen A."/>
            <person name="Chen C."/>
            <person name="Yanf M."/>
            <person name="Daum C."/>
            <person name="Ng V."/>
            <person name="Clum A."/>
            <person name="Steindorff A."/>
            <person name="Ohm R."/>
            <person name="Martin F."/>
            <person name="Silar P."/>
            <person name="Natvig D."/>
            <person name="Lalanne C."/>
            <person name="Gautier V."/>
            <person name="Ament-Velasquez S.L."/>
            <person name="Kruys A."/>
            <person name="Hutchinson M.I."/>
            <person name="Powell A.J."/>
            <person name="Barry K."/>
            <person name="Miller A.N."/>
            <person name="Grigoriev I.V."/>
            <person name="Debuchy R."/>
            <person name="Gladieux P."/>
            <person name="Thoren M.H."/>
            <person name="Johannesson H."/>
        </authorList>
    </citation>
    <scope>NUCLEOTIDE SEQUENCE</scope>
    <source>
        <strain evidence="2">CBS 606.72</strain>
    </source>
</reference>
<organism evidence="2 3">
    <name type="scientific">Immersiella caudata</name>
    <dbReference type="NCBI Taxonomy" id="314043"/>
    <lineage>
        <taxon>Eukaryota</taxon>
        <taxon>Fungi</taxon>
        <taxon>Dikarya</taxon>
        <taxon>Ascomycota</taxon>
        <taxon>Pezizomycotina</taxon>
        <taxon>Sordariomycetes</taxon>
        <taxon>Sordariomycetidae</taxon>
        <taxon>Sordariales</taxon>
        <taxon>Lasiosphaeriaceae</taxon>
        <taxon>Immersiella</taxon>
    </lineage>
</organism>
<evidence type="ECO:0000313" key="3">
    <source>
        <dbReference type="Proteomes" id="UP001175000"/>
    </source>
</evidence>
<protein>
    <submittedName>
        <fullName evidence="2">Uncharacterized protein</fullName>
    </submittedName>
</protein>
<dbReference type="EMBL" id="JAULSU010000006">
    <property type="protein sequence ID" value="KAK0613191.1"/>
    <property type="molecule type" value="Genomic_DNA"/>
</dbReference>
<name>A0AA39TQD5_9PEZI</name>